<dbReference type="GeneID" id="25032331"/>
<evidence type="ECO:0000313" key="1">
    <source>
        <dbReference type="EMBL" id="EPX74146.1"/>
    </source>
</evidence>
<dbReference type="VEuPathDB" id="FungiDB:SOCG_03359"/>
<dbReference type="OrthoDB" id="5340954at2759"/>
<dbReference type="Proteomes" id="UP000016088">
    <property type="component" value="Unassembled WGS sequence"/>
</dbReference>
<dbReference type="AlphaFoldDB" id="S9PYJ3"/>
<dbReference type="HOGENOM" id="CLU_2016531_0_0_1"/>
<proteinExistence type="predicted"/>
<reference evidence="1 2" key="1">
    <citation type="journal article" date="2011" name="Science">
        <title>Comparative functional genomics of the fission yeasts.</title>
        <authorList>
            <person name="Rhind N."/>
            <person name="Chen Z."/>
            <person name="Yassour M."/>
            <person name="Thompson D.A."/>
            <person name="Haas B.J."/>
            <person name="Habib N."/>
            <person name="Wapinski I."/>
            <person name="Roy S."/>
            <person name="Lin M.F."/>
            <person name="Heiman D.I."/>
            <person name="Young S.K."/>
            <person name="Furuya K."/>
            <person name="Guo Y."/>
            <person name="Pidoux A."/>
            <person name="Chen H.M."/>
            <person name="Robbertse B."/>
            <person name="Goldberg J.M."/>
            <person name="Aoki K."/>
            <person name="Bayne E.H."/>
            <person name="Berlin A.M."/>
            <person name="Desjardins C.A."/>
            <person name="Dobbs E."/>
            <person name="Dukaj L."/>
            <person name="Fan L."/>
            <person name="FitzGerald M.G."/>
            <person name="French C."/>
            <person name="Gujja S."/>
            <person name="Hansen K."/>
            <person name="Keifenheim D."/>
            <person name="Levin J.Z."/>
            <person name="Mosher R.A."/>
            <person name="Mueller C.A."/>
            <person name="Pfiffner J."/>
            <person name="Priest M."/>
            <person name="Russ C."/>
            <person name="Smialowska A."/>
            <person name="Swoboda P."/>
            <person name="Sykes S.M."/>
            <person name="Vaughn M."/>
            <person name="Vengrova S."/>
            <person name="Yoder R."/>
            <person name="Zeng Q."/>
            <person name="Allshire R."/>
            <person name="Baulcombe D."/>
            <person name="Birren B.W."/>
            <person name="Brown W."/>
            <person name="Ekwall K."/>
            <person name="Kellis M."/>
            <person name="Leatherwood J."/>
            <person name="Levin H."/>
            <person name="Margalit H."/>
            <person name="Martienssen R."/>
            <person name="Nieduszynski C.A."/>
            <person name="Spatafora J.W."/>
            <person name="Friedman N."/>
            <person name="Dalgaard J.Z."/>
            <person name="Baumann P."/>
            <person name="Niki H."/>
            <person name="Regev A."/>
            <person name="Nusbaum C."/>
        </authorList>
    </citation>
    <scope>NUCLEOTIDE SEQUENCE [LARGE SCALE GENOMIC DNA]</scope>
    <source>
        <strain evidence="2">yFS286</strain>
    </source>
</reference>
<organism evidence="1 2">
    <name type="scientific">Schizosaccharomyces octosporus (strain yFS286)</name>
    <name type="common">Fission yeast</name>
    <name type="synonym">Octosporomyces octosporus</name>
    <dbReference type="NCBI Taxonomy" id="483514"/>
    <lineage>
        <taxon>Eukaryota</taxon>
        <taxon>Fungi</taxon>
        <taxon>Dikarya</taxon>
        <taxon>Ascomycota</taxon>
        <taxon>Taphrinomycotina</taxon>
        <taxon>Schizosaccharomycetes</taxon>
        <taxon>Schizosaccharomycetales</taxon>
        <taxon>Schizosaccharomycetaceae</taxon>
        <taxon>Schizosaccharomyces</taxon>
    </lineage>
</organism>
<dbReference type="EMBL" id="KE503206">
    <property type="protein sequence ID" value="EPX74146.1"/>
    <property type="molecule type" value="Genomic_DNA"/>
</dbReference>
<dbReference type="RefSeq" id="XP_013017301.1">
    <property type="nucleotide sequence ID" value="XM_013161847.1"/>
</dbReference>
<name>S9PYJ3_SCHOY</name>
<protein>
    <submittedName>
        <fullName evidence="1">Uncharacterized protein</fullName>
    </submittedName>
</protein>
<evidence type="ECO:0000313" key="2">
    <source>
        <dbReference type="Proteomes" id="UP000016088"/>
    </source>
</evidence>
<dbReference type="OMA" id="NDHVANF"/>
<accession>S9PYJ3</accession>
<keyword evidence="2" id="KW-1185">Reference proteome</keyword>
<gene>
    <name evidence="1" type="ORF">SOCG_03359</name>
</gene>
<sequence>MGRSFADCDSQADSVAGFHQKSKKLVDHALEVYNDRLPEDQEKFSFDSFVDVLDTESAVVNRVFDVLVREVAGAVRQRKRTQSNFSATTAQVVQRGLVPSISTVHYRDPNEPLIEETERIRFT</sequence>